<evidence type="ECO:0000313" key="11">
    <source>
        <dbReference type="Proteomes" id="UP000190667"/>
    </source>
</evidence>
<dbReference type="Pfam" id="PF00672">
    <property type="entry name" value="HAMP"/>
    <property type="match status" value="1"/>
</dbReference>
<dbReference type="RefSeq" id="WP_078001351.1">
    <property type="nucleotide sequence ID" value="NZ_MRUL01000002.1"/>
</dbReference>
<dbReference type="InterPro" id="IPR003660">
    <property type="entry name" value="HAMP_dom"/>
</dbReference>
<keyword evidence="7" id="KW-1133">Transmembrane helix</keyword>
<dbReference type="GO" id="GO:0007165">
    <property type="term" value="P:signal transduction"/>
    <property type="evidence" value="ECO:0007669"/>
    <property type="project" value="UniProtKB-KW"/>
</dbReference>
<keyword evidence="2" id="KW-0488">Methylation</keyword>
<keyword evidence="7" id="KW-0472">Membrane</keyword>
<dbReference type="CDD" id="cd11386">
    <property type="entry name" value="MCP_signal"/>
    <property type="match status" value="1"/>
</dbReference>
<comment type="subcellular location">
    <subcellularLocation>
        <location evidence="1">Membrane</location>
    </subcellularLocation>
</comment>
<dbReference type="CDD" id="cd19411">
    <property type="entry name" value="MCP2201-like_sensor"/>
    <property type="match status" value="1"/>
</dbReference>
<evidence type="ECO:0000256" key="4">
    <source>
        <dbReference type="ARBA" id="ARBA00023224"/>
    </source>
</evidence>
<dbReference type="Proteomes" id="UP000190667">
    <property type="component" value="Unassembled WGS sequence"/>
</dbReference>
<dbReference type="SMART" id="SM00283">
    <property type="entry name" value="MA"/>
    <property type="match status" value="1"/>
</dbReference>
<evidence type="ECO:0000259" key="9">
    <source>
        <dbReference type="PROSITE" id="PS50885"/>
    </source>
</evidence>
<evidence type="ECO:0000259" key="8">
    <source>
        <dbReference type="PROSITE" id="PS50111"/>
    </source>
</evidence>
<reference evidence="10 11" key="1">
    <citation type="submission" date="2016-12" db="EMBL/GenBank/DDBJ databases">
        <title>Izhakiella australiana sp. nov. of genus Izhakiella isolated from Australian desert.</title>
        <authorList>
            <person name="Ji M."/>
        </authorList>
    </citation>
    <scope>NUCLEOTIDE SEQUENCE [LARGE SCALE GENOMIC DNA]</scope>
    <source>
        <strain evidence="10 11">D4N98</strain>
    </source>
</reference>
<dbReference type="OrthoDB" id="8724574at2"/>
<evidence type="ECO:0000256" key="1">
    <source>
        <dbReference type="ARBA" id="ARBA00004370"/>
    </source>
</evidence>
<evidence type="ECO:0000256" key="6">
    <source>
        <dbReference type="PROSITE-ProRule" id="PRU00284"/>
    </source>
</evidence>
<dbReference type="InterPro" id="IPR024478">
    <property type="entry name" value="HlyB_4HB_MCP"/>
</dbReference>
<feature type="domain" description="HAMP" evidence="9">
    <location>
        <begin position="214"/>
        <end position="266"/>
    </location>
</feature>
<evidence type="ECO:0000256" key="5">
    <source>
        <dbReference type="ARBA" id="ARBA00029447"/>
    </source>
</evidence>
<dbReference type="Pfam" id="PF00015">
    <property type="entry name" value="MCPsignal"/>
    <property type="match status" value="1"/>
</dbReference>
<feature type="domain" description="Methyl-accepting transducer" evidence="8">
    <location>
        <begin position="271"/>
        <end position="500"/>
    </location>
</feature>
<name>A0A1S8YQG6_9GAMM</name>
<keyword evidence="11" id="KW-1185">Reference proteome</keyword>
<dbReference type="SMART" id="SM00304">
    <property type="entry name" value="HAMP"/>
    <property type="match status" value="1"/>
</dbReference>
<sequence>MALLKNMKVGARISAAFTLVILLLVIVSSTAIIKTSGNNDAMSSIINDRYTKVRLAFDACNALNEQIKHLRGMILDASRPENNLKRQGQLEEASRTTDQAIEKISRMQNTDIGQQKITAVQQAAQAFNADKQHLLTLIKAGNTSDAAYFALQQMAPVQSQFLKLVGSFADSQSSQLQGEGAQAIADGKMTINITLICSILAFVAALGLGWQLARSIVRPLREAVNIASNVAAGDLRSHIEVKTRDETGQLMQALKYMNDNLLNIVSEVRSSSDLIASASGQISVGNMDLSSRTEQQASSLEETASAMEQITATVKQNADNARQANQLASRASEVATESGDAVKQVVSTMEVINTSSRKIVDIISVIDSIAFQTNILALNAAVEAARAGEQGRGFAVVASEVRNLAQRSASAAKEIAQLIKDSVSQVEEGSRQVTLAGNTMDQVLSSVQSVTEIMGEISIASSEQSSGIDEINMAITQMDQVTQQNAALVNESAAAAQSMQEQAEHLTRAIRAFKVSEAM</sequence>
<dbReference type="InterPro" id="IPR004089">
    <property type="entry name" value="MCPsignal_dom"/>
</dbReference>
<proteinExistence type="inferred from homology"/>
<comment type="similarity">
    <text evidence="5">Belongs to the methyl-accepting chemotaxis (MCP) protein family.</text>
</comment>
<gene>
    <name evidence="10" type="ORF">BTJ39_03810</name>
</gene>
<dbReference type="SUPFAM" id="SSF58104">
    <property type="entry name" value="Methyl-accepting chemotaxis protein (MCP) signaling domain"/>
    <property type="match status" value="1"/>
</dbReference>
<dbReference type="PROSITE" id="PS50111">
    <property type="entry name" value="CHEMOTAXIS_TRANSDUC_2"/>
    <property type="match status" value="1"/>
</dbReference>
<dbReference type="InterPro" id="IPR047347">
    <property type="entry name" value="YvaQ-like_sensor"/>
</dbReference>
<dbReference type="PROSITE" id="PS50885">
    <property type="entry name" value="HAMP"/>
    <property type="match status" value="1"/>
</dbReference>
<organism evidence="10 11">
    <name type="scientific">Izhakiella australiensis</name>
    <dbReference type="NCBI Taxonomy" id="1926881"/>
    <lineage>
        <taxon>Bacteria</taxon>
        <taxon>Pseudomonadati</taxon>
        <taxon>Pseudomonadota</taxon>
        <taxon>Gammaproteobacteria</taxon>
        <taxon>Enterobacterales</taxon>
        <taxon>Erwiniaceae</taxon>
        <taxon>Izhakiella</taxon>
    </lineage>
</organism>
<evidence type="ECO:0000313" key="10">
    <source>
        <dbReference type="EMBL" id="OON41105.1"/>
    </source>
</evidence>
<accession>A0A1S8YQG6</accession>
<evidence type="ECO:0000256" key="3">
    <source>
        <dbReference type="ARBA" id="ARBA00022500"/>
    </source>
</evidence>
<dbReference type="EMBL" id="MRUL01000002">
    <property type="protein sequence ID" value="OON41105.1"/>
    <property type="molecule type" value="Genomic_DNA"/>
</dbReference>
<keyword evidence="4 6" id="KW-0807">Transducer</keyword>
<dbReference type="AlphaFoldDB" id="A0A1S8YQG6"/>
<evidence type="ECO:0000256" key="7">
    <source>
        <dbReference type="SAM" id="Phobius"/>
    </source>
</evidence>
<dbReference type="STRING" id="1926881.BTJ39_03810"/>
<dbReference type="Pfam" id="PF12729">
    <property type="entry name" value="4HB_MCP_1"/>
    <property type="match status" value="1"/>
</dbReference>
<dbReference type="PANTHER" id="PTHR43531:SF14">
    <property type="entry name" value="METHYL-ACCEPTING CHEMOTAXIS PROTEIN I-RELATED"/>
    <property type="match status" value="1"/>
</dbReference>
<dbReference type="FunFam" id="1.10.287.950:FF:000001">
    <property type="entry name" value="Methyl-accepting chemotaxis sensory transducer"/>
    <property type="match status" value="1"/>
</dbReference>
<dbReference type="PANTHER" id="PTHR43531">
    <property type="entry name" value="PROTEIN ICFG"/>
    <property type="match status" value="1"/>
</dbReference>
<keyword evidence="7" id="KW-0812">Transmembrane</keyword>
<evidence type="ECO:0000256" key="2">
    <source>
        <dbReference type="ARBA" id="ARBA00022481"/>
    </source>
</evidence>
<dbReference type="GO" id="GO:0005886">
    <property type="term" value="C:plasma membrane"/>
    <property type="evidence" value="ECO:0007669"/>
    <property type="project" value="TreeGrafter"/>
</dbReference>
<dbReference type="InterPro" id="IPR051310">
    <property type="entry name" value="MCP_chemotaxis"/>
</dbReference>
<comment type="caution">
    <text evidence="10">The sequence shown here is derived from an EMBL/GenBank/DDBJ whole genome shotgun (WGS) entry which is preliminary data.</text>
</comment>
<dbReference type="GO" id="GO:0006935">
    <property type="term" value="P:chemotaxis"/>
    <property type="evidence" value="ECO:0007669"/>
    <property type="project" value="UniProtKB-KW"/>
</dbReference>
<dbReference type="Gene3D" id="1.10.287.950">
    <property type="entry name" value="Methyl-accepting chemotaxis protein"/>
    <property type="match status" value="1"/>
</dbReference>
<protein>
    <submittedName>
        <fullName evidence="10">Methyl-accepting chemotaxis protein</fullName>
    </submittedName>
</protein>
<dbReference type="GO" id="GO:0004888">
    <property type="term" value="F:transmembrane signaling receptor activity"/>
    <property type="evidence" value="ECO:0007669"/>
    <property type="project" value="TreeGrafter"/>
</dbReference>
<keyword evidence="3" id="KW-0145">Chemotaxis</keyword>
<feature type="transmembrane region" description="Helical" evidence="7">
    <location>
        <begin position="193"/>
        <end position="213"/>
    </location>
</feature>
<dbReference type="CDD" id="cd06225">
    <property type="entry name" value="HAMP"/>
    <property type="match status" value="1"/>
</dbReference>